<sequence length="63" mass="6982">MVGGFGGGPRGVFYSVEEYDGRQILVRFVIDAEGADRCRFEQAFSADAGMTWESNWIAVDTRS</sequence>
<dbReference type="RefSeq" id="WP_233389065.1">
    <property type="nucleotide sequence ID" value="NZ_JAJTWT010000001.1"/>
</dbReference>
<evidence type="ECO:0000313" key="1">
    <source>
        <dbReference type="EMBL" id="MCE4536100.1"/>
    </source>
</evidence>
<evidence type="ECO:0000313" key="2">
    <source>
        <dbReference type="Proteomes" id="UP001201463"/>
    </source>
</evidence>
<reference evidence="1 2" key="1">
    <citation type="submission" date="2021-12" db="EMBL/GenBank/DDBJ databases">
        <title>Genome seq of p7.</title>
        <authorList>
            <person name="Seo T."/>
        </authorList>
    </citation>
    <scope>NUCLEOTIDE SEQUENCE [LARGE SCALE GENOMIC DNA]</scope>
    <source>
        <strain evidence="1 2">P7</strain>
    </source>
</reference>
<keyword evidence="2" id="KW-1185">Reference proteome</keyword>
<protein>
    <recommendedName>
        <fullName evidence="3">DUF1579 domain-containing protein</fullName>
    </recommendedName>
</protein>
<proteinExistence type="predicted"/>
<name>A0ABS8XFS1_9BURK</name>
<gene>
    <name evidence="1" type="ORF">LXT12_02345</name>
</gene>
<accession>A0ABS8XFS1</accession>
<dbReference type="EMBL" id="JAJTWT010000001">
    <property type="protein sequence ID" value="MCE4536100.1"/>
    <property type="molecule type" value="Genomic_DNA"/>
</dbReference>
<dbReference type="Proteomes" id="UP001201463">
    <property type="component" value="Unassembled WGS sequence"/>
</dbReference>
<comment type="caution">
    <text evidence="1">The sequence shown here is derived from an EMBL/GenBank/DDBJ whole genome shotgun (WGS) entry which is preliminary data.</text>
</comment>
<evidence type="ECO:0008006" key="3">
    <source>
        <dbReference type="Google" id="ProtNLM"/>
    </source>
</evidence>
<organism evidence="1 2">
    <name type="scientific">Pelomonas caseinilytica</name>
    <dbReference type="NCBI Taxonomy" id="2906763"/>
    <lineage>
        <taxon>Bacteria</taxon>
        <taxon>Pseudomonadati</taxon>
        <taxon>Pseudomonadota</taxon>
        <taxon>Betaproteobacteria</taxon>
        <taxon>Burkholderiales</taxon>
        <taxon>Sphaerotilaceae</taxon>
        <taxon>Roseateles</taxon>
    </lineage>
</organism>